<dbReference type="STRING" id="1884261.A0A5C3QFV8"/>
<evidence type="ECO:0000256" key="2">
    <source>
        <dbReference type="SAM" id="MobiDB-lite"/>
    </source>
</evidence>
<dbReference type="PANTHER" id="PTHR43595">
    <property type="entry name" value="37S RIBOSOMAL PROTEIN S26, MITOCHONDRIAL"/>
    <property type="match status" value="1"/>
</dbReference>
<dbReference type="InterPro" id="IPR036324">
    <property type="entry name" value="Mn/Fe_SOD_N_sf"/>
</dbReference>
<gene>
    <name evidence="4" type="ORF">BDV98DRAFT_605244</name>
</gene>
<proteinExistence type="predicted"/>
<dbReference type="InterPro" id="IPR036314">
    <property type="entry name" value="SOD_C_sf"/>
</dbReference>
<dbReference type="InterPro" id="IPR019832">
    <property type="entry name" value="Mn/Fe_SOD_C"/>
</dbReference>
<protein>
    <recommendedName>
        <fullName evidence="3">Manganese/iron superoxide dismutase C-terminal domain-containing protein</fullName>
    </recommendedName>
</protein>
<dbReference type="SUPFAM" id="SSF46609">
    <property type="entry name" value="Fe,Mn superoxide dismutase (SOD), N-terminal domain"/>
    <property type="match status" value="1"/>
</dbReference>
<dbReference type="Pfam" id="PF02777">
    <property type="entry name" value="Sod_Fe_C"/>
    <property type="match status" value="1"/>
</dbReference>
<dbReference type="AlphaFoldDB" id="A0A5C3QFV8"/>
<reference evidence="4 5" key="1">
    <citation type="journal article" date="2019" name="Nat. Ecol. Evol.">
        <title>Megaphylogeny resolves global patterns of mushroom evolution.</title>
        <authorList>
            <person name="Varga T."/>
            <person name="Krizsan K."/>
            <person name="Foldi C."/>
            <person name="Dima B."/>
            <person name="Sanchez-Garcia M."/>
            <person name="Sanchez-Ramirez S."/>
            <person name="Szollosi G.J."/>
            <person name="Szarkandi J.G."/>
            <person name="Papp V."/>
            <person name="Albert L."/>
            <person name="Andreopoulos W."/>
            <person name="Angelini C."/>
            <person name="Antonin V."/>
            <person name="Barry K.W."/>
            <person name="Bougher N.L."/>
            <person name="Buchanan P."/>
            <person name="Buyck B."/>
            <person name="Bense V."/>
            <person name="Catcheside P."/>
            <person name="Chovatia M."/>
            <person name="Cooper J."/>
            <person name="Damon W."/>
            <person name="Desjardin D."/>
            <person name="Finy P."/>
            <person name="Geml J."/>
            <person name="Haridas S."/>
            <person name="Hughes K."/>
            <person name="Justo A."/>
            <person name="Karasinski D."/>
            <person name="Kautmanova I."/>
            <person name="Kiss B."/>
            <person name="Kocsube S."/>
            <person name="Kotiranta H."/>
            <person name="LaButti K.M."/>
            <person name="Lechner B.E."/>
            <person name="Liimatainen K."/>
            <person name="Lipzen A."/>
            <person name="Lukacs Z."/>
            <person name="Mihaltcheva S."/>
            <person name="Morgado L.N."/>
            <person name="Niskanen T."/>
            <person name="Noordeloos M.E."/>
            <person name="Ohm R.A."/>
            <person name="Ortiz-Santana B."/>
            <person name="Ovrebo C."/>
            <person name="Racz N."/>
            <person name="Riley R."/>
            <person name="Savchenko A."/>
            <person name="Shiryaev A."/>
            <person name="Soop K."/>
            <person name="Spirin V."/>
            <person name="Szebenyi C."/>
            <person name="Tomsovsky M."/>
            <person name="Tulloss R.E."/>
            <person name="Uehling J."/>
            <person name="Grigoriev I.V."/>
            <person name="Vagvolgyi C."/>
            <person name="Papp T."/>
            <person name="Martin F.M."/>
            <person name="Miettinen O."/>
            <person name="Hibbett D.S."/>
            <person name="Nagy L.G."/>
        </authorList>
    </citation>
    <scope>NUCLEOTIDE SEQUENCE [LARGE SCALE GENOMIC DNA]</scope>
    <source>
        <strain evidence="4 5">CBS 309.79</strain>
    </source>
</reference>
<dbReference type="SUPFAM" id="SSF54719">
    <property type="entry name" value="Fe,Mn superoxide dismutase (SOD), C-terminal domain"/>
    <property type="match status" value="1"/>
</dbReference>
<evidence type="ECO:0000313" key="5">
    <source>
        <dbReference type="Proteomes" id="UP000305067"/>
    </source>
</evidence>
<dbReference type="GO" id="GO:0005737">
    <property type="term" value="C:cytoplasm"/>
    <property type="evidence" value="ECO:0007669"/>
    <property type="project" value="TreeGrafter"/>
</dbReference>
<dbReference type="EMBL" id="ML178828">
    <property type="protein sequence ID" value="TFL00602.1"/>
    <property type="molecule type" value="Genomic_DNA"/>
</dbReference>
<organism evidence="4 5">
    <name type="scientific">Pterulicium gracile</name>
    <dbReference type="NCBI Taxonomy" id="1884261"/>
    <lineage>
        <taxon>Eukaryota</taxon>
        <taxon>Fungi</taxon>
        <taxon>Dikarya</taxon>
        <taxon>Basidiomycota</taxon>
        <taxon>Agaricomycotina</taxon>
        <taxon>Agaricomycetes</taxon>
        <taxon>Agaricomycetidae</taxon>
        <taxon>Agaricales</taxon>
        <taxon>Pleurotineae</taxon>
        <taxon>Pterulaceae</taxon>
        <taxon>Pterulicium</taxon>
    </lineage>
</organism>
<keyword evidence="5" id="KW-1185">Reference proteome</keyword>
<dbReference type="Gene3D" id="3.55.40.20">
    <property type="entry name" value="Iron/manganese superoxide dismutase, C-terminal domain"/>
    <property type="match status" value="2"/>
</dbReference>
<evidence type="ECO:0000259" key="3">
    <source>
        <dbReference type="Pfam" id="PF02777"/>
    </source>
</evidence>
<dbReference type="Proteomes" id="UP000305067">
    <property type="component" value="Unassembled WGS sequence"/>
</dbReference>
<accession>A0A5C3QFV8</accession>
<evidence type="ECO:0000313" key="4">
    <source>
        <dbReference type="EMBL" id="TFL00602.1"/>
    </source>
</evidence>
<evidence type="ECO:0000256" key="1">
    <source>
        <dbReference type="ARBA" id="ARBA00037226"/>
    </source>
</evidence>
<dbReference type="PANTHER" id="PTHR43595:SF2">
    <property type="entry name" value="SMALL RIBOSOMAL SUBUNIT PROTEIN MS42"/>
    <property type="match status" value="1"/>
</dbReference>
<comment type="function">
    <text evidence="1">Component of the mitochondrial ribosome (mitoribosome), a dedicated translation machinery responsible for the synthesis of mitochondrial genome-encoded proteins, including at least some of the essential transmembrane subunits of the mitochondrial respiratory chain. The mitoribosomes are attached to the mitochondrial inner membrane and translation products are cotranslationally integrated into the membrane.</text>
</comment>
<dbReference type="GO" id="GO:0004784">
    <property type="term" value="F:superoxide dismutase activity"/>
    <property type="evidence" value="ECO:0007669"/>
    <property type="project" value="InterPro"/>
</dbReference>
<dbReference type="GO" id="GO:0046872">
    <property type="term" value="F:metal ion binding"/>
    <property type="evidence" value="ECO:0007669"/>
    <property type="project" value="InterPro"/>
</dbReference>
<sequence>MTTLTVRIASSSTRTAARSTVQKCSVRRLHVRQPLPYSIEGGLGEFLPPKALHSVAVEYQQGLLDRLNDEVRGTPGEGKSIAQTVLDTAPWRNATLAFNYSSLALNNSFYLNQLYPPPAESPANHEKHIDHTLLAKIREHYTSLEELKSQFSAATLGLSASGWVWLVVDPRGNLAILPTHGSGTLLVRAKTFQFSEKDLDVNYEWVPEEYRTNGEEAETADDLYPNPHATNPIPRDSPPGVGASSPTSGLSSNPNAFPNNPGLGSRFSFHTSATNMVSPSPTLNMLASQNAQNMSLLGQNPASMSDKFTRGSARAPSKVQQLHTGTPLYPLFCVSVYEHNWLSAGYGVWGKEEWMKRFWDVLYWPKINQTWQMLQKERGIEVI</sequence>
<name>A0A5C3QFV8_9AGAR</name>
<feature type="domain" description="Manganese/iron superoxide dismutase C-terminal" evidence="3">
    <location>
        <begin position="132"/>
        <end position="188"/>
    </location>
</feature>
<feature type="compositionally biased region" description="Polar residues" evidence="2">
    <location>
        <begin position="244"/>
        <end position="258"/>
    </location>
</feature>
<dbReference type="OrthoDB" id="275227at2759"/>
<feature type="region of interest" description="Disordered" evidence="2">
    <location>
        <begin position="213"/>
        <end position="264"/>
    </location>
</feature>